<dbReference type="Ensembl" id="ENSCMUT00000028036.2">
    <property type="protein sequence ID" value="ENSCMUP00000026075.1"/>
    <property type="gene ID" value="ENSCMUG00000015855.2"/>
</dbReference>
<reference evidence="2" key="1">
    <citation type="submission" date="2019-10" db="EMBL/GenBank/DDBJ databases">
        <title>Corvus moneduloides (New Caledonian crow) genome, bCorMon1, primary haplotype.</title>
        <authorList>
            <person name="Rutz C."/>
            <person name="Fungtammasan C."/>
            <person name="Mountcastle J."/>
            <person name="Formenti G."/>
            <person name="Chow W."/>
            <person name="Howe K."/>
            <person name="Steele M.P."/>
            <person name="Fernandes J."/>
            <person name="Gilbert M.T.P."/>
            <person name="Fedrigo O."/>
            <person name="Jarvis E.D."/>
            <person name="Gemmell N."/>
        </authorList>
    </citation>
    <scope>NUCLEOTIDE SEQUENCE [LARGE SCALE GENOMIC DNA]</scope>
</reference>
<reference evidence="1" key="3">
    <citation type="submission" date="2025-09" db="UniProtKB">
        <authorList>
            <consortium name="Ensembl"/>
        </authorList>
    </citation>
    <scope>IDENTIFICATION</scope>
</reference>
<sequence length="85" mass="9526">MSFSMQTKTSLYFISCRLQEITGEKIKVDILANNKTKLAVKVILSNYQKQKAGHQMLCLVQPAYTDVQLSLGCVFAHVYSQGLPD</sequence>
<evidence type="ECO:0000313" key="1">
    <source>
        <dbReference type="Ensembl" id="ENSCMUP00000026075.1"/>
    </source>
</evidence>
<protein>
    <submittedName>
        <fullName evidence="1">Uncharacterized protein</fullName>
    </submittedName>
</protein>
<reference evidence="1" key="2">
    <citation type="submission" date="2025-08" db="UniProtKB">
        <authorList>
            <consortium name="Ensembl"/>
        </authorList>
    </citation>
    <scope>IDENTIFICATION</scope>
</reference>
<organism evidence="1 2">
    <name type="scientific">Corvus moneduloides</name>
    <name type="common">New Caledonian crow</name>
    <dbReference type="NCBI Taxonomy" id="1196302"/>
    <lineage>
        <taxon>Eukaryota</taxon>
        <taxon>Metazoa</taxon>
        <taxon>Chordata</taxon>
        <taxon>Craniata</taxon>
        <taxon>Vertebrata</taxon>
        <taxon>Euteleostomi</taxon>
        <taxon>Archelosauria</taxon>
        <taxon>Archosauria</taxon>
        <taxon>Dinosauria</taxon>
        <taxon>Saurischia</taxon>
        <taxon>Theropoda</taxon>
        <taxon>Coelurosauria</taxon>
        <taxon>Aves</taxon>
        <taxon>Neognathae</taxon>
        <taxon>Neoaves</taxon>
        <taxon>Telluraves</taxon>
        <taxon>Australaves</taxon>
        <taxon>Passeriformes</taxon>
        <taxon>Corvoidea</taxon>
        <taxon>Corvidae</taxon>
        <taxon>Corvus</taxon>
    </lineage>
</organism>
<name>A0A8C3EUF1_CORMO</name>
<proteinExistence type="predicted"/>
<dbReference type="Proteomes" id="UP000694553">
    <property type="component" value="Unassembled WGS sequence"/>
</dbReference>
<dbReference type="AlphaFoldDB" id="A0A8C3EUF1"/>
<accession>A0A8C3EUF1</accession>
<keyword evidence="2" id="KW-1185">Reference proteome</keyword>
<evidence type="ECO:0000313" key="2">
    <source>
        <dbReference type="Proteomes" id="UP000694553"/>
    </source>
</evidence>